<protein>
    <submittedName>
        <fullName evidence="1">Uncharacterized protein</fullName>
    </submittedName>
</protein>
<gene>
    <name evidence="1" type="ORF">C1C91_07355</name>
</gene>
<name>A0A7U6B9J2_AERCA</name>
<dbReference type="EMBL" id="CP025706">
    <property type="protein sequence ID" value="AXB04855.1"/>
    <property type="molecule type" value="Genomic_DNA"/>
</dbReference>
<sequence>MLLIKKRPDDDSSGLLFSHIQLREIKGLKDRTSYLCTLRRQLYSKAAESESNLCNLVSKIGKKKNIHNFHADKKIPSTNTGEL</sequence>
<dbReference type="AlphaFoldDB" id="A0A7U6B9J2"/>
<reference evidence="1" key="1">
    <citation type="journal article" date="2019" name="J Environ">
        <title>Genetic characterization and potential molecular dissemination mechanism of tet (31) gene in Aeromonas caviae from an oxytetracycline wastewater treatment system.</title>
        <authorList>
            <person name="Shi Y."/>
            <person name="Tian Z."/>
            <person name="Leclercq S.O."/>
            <person name="Zhang H."/>
            <person name="Yang M."/>
            <person name="Zhang Y."/>
        </authorList>
    </citation>
    <scope>NUCLEOTIDE SEQUENCE</scope>
    <source>
        <strain evidence="1">T25-39</strain>
    </source>
</reference>
<evidence type="ECO:0000313" key="1">
    <source>
        <dbReference type="EMBL" id="AXB04855.1"/>
    </source>
</evidence>
<dbReference type="Proteomes" id="UP000266778">
    <property type="component" value="Chromosome"/>
</dbReference>
<accession>A0A7U6B9J2</accession>
<organism evidence="1 2">
    <name type="scientific">Aeromonas caviae</name>
    <name type="common">Aeromonas punctata</name>
    <dbReference type="NCBI Taxonomy" id="648"/>
    <lineage>
        <taxon>Bacteria</taxon>
        <taxon>Pseudomonadati</taxon>
        <taxon>Pseudomonadota</taxon>
        <taxon>Gammaproteobacteria</taxon>
        <taxon>Aeromonadales</taxon>
        <taxon>Aeromonadaceae</taxon>
        <taxon>Aeromonas</taxon>
    </lineage>
</organism>
<proteinExistence type="predicted"/>
<evidence type="ECO:0000313" key="2">
    <source>
        <dbReference type="Proteomes" id="UP000266778"/>
    </source>
</evidence>